<dbReference type="Gene3D" id="6.10.250.3180">
    <property type="match status" value="1"/>
</dbReference>
<name>A0A813TIZ0_9BILA</name>
<feature type="region of interest" description="Disordered" evidence="1">
    <location>
        <begin position="319"/>
        <end position="353"/>
    </location>
</feature>
<dbReference type="Pfam" id="PF06881">
    <property type="entry name" value="Elongin_A"/>
    <property type="match status" value="1"/>
</dbReference>
<comment type="caution">
    <text evidence="2">The sequence shown here is derived from an EMBL/GenBank/DDBJ whole genome shotgun (WGS) entry which is preliminary data.</text>
</comment>
<dbReference type="EMBL" id="CAJNOC010000883">
    <property type="protein sequence ID" value="CAF0813425.1"/>
    <property type="molecule type" value="Genomic_DNA"/>
</dbReference>
<dbReference type="PANTHER" id="PTHR15141">
    <property type="entry name" value="TRANSCRIPTION ELONGATION FACTOR B POLYPEPTIDE 3"/>
    <property type="match status" value="1"/>
</dbReference>
<evidence type="ECO:0000313" key="2">
    <source>
        <dbReference type="EMBL" id="CAF0813425.1"/>
    </source>
</evidence>
<dbReference type="InterPro" id="IPR051870">
    <property type="entry name" value="Elongin-A_domain"/>
</dbReference>
<dbReference type="AlphaFoldDB" id="A0A813TIZ0"/>
<dbReference type="InterPro" id="IPR010684">
    <property type="entry name" value="RNA_pol_II_trans_fac_SIII_A"/>
</dbReference>
<reference evidence="2" key="1">
    <citation type="submission" date="2021-02" db="EMBL/GenBank/DDBJ databases">
        <authorList>
            <person name="Nowell W R."/>
        </authorList>
    </citation>
    <scope>NUCLEOTIDE SEQUENCE</scope>
    <source>
        <strain evidence="2">Ploen Becks lab</strain>
    </source>
</reference>
<organism evidence="2 3">
    <name type="scientific">Brachionus calyciflorus</name>
    <dbReference type="NCBI Taxonomy" id="104777"/>
    <lineage>
        <taxon>Eukaryota</taxon>
        <taxon>Metazoa</taxon>
        <taxon>Spiralia</taxon>
        <taxon>Gnathifera</taxon>
        <taxon>Rotifera</taxon>
        <taxon>Eurotatoria</taxon>
        <taxon>Monogononta</taxon>
        <taxon>Pseudotrocha</taxon>
        <taxon>Ploima</taxon>
        <taxon>Brachionidae</taxon>
        <taxon>Brachionus</taxon>
    </lineage>
</organism>
<protein>
    <recommendedName>
        <fullName evidence="4">Elongin-A</fullName>
    </recommendedName>
</protein>
<dbReference type="GO" id="GO:0006368">
    <property type="term" value="P:transcription elongation by RNA polymerase II"/>
    <property type="evidence" value="ECO:0007669"/>
    <property type="project" value="InterPro"/>
</dbReference>
<gene>
    <name evidence="2" type="ORF">OXX778_LOCUS7091</name>
</gene>
<sequence length="353" mass="41525">MYDMNGELLSDIYTFSNTEMPNIDMNKKRPYFDINEINIKKQKLVDFNSINKIDEEDYQDNNRSNFIATESKENSLDFKSKDQDVVQFNEYDLKGSISTTNFSRSYSHLSDNGMNSHKDDYFSQQLKEDEALTKIFLSKQSKRTLFTGRKNTNGIVNKIPKLFELVTRNLILNLDELPSRLAELNFRNEPIEFKIIYKVLEKASVKQLENIEYYNPYLLVNTEVFWKKLCEEEFKCLRLLDKGDTWRDLYYRLVDEREEKFQRARNLVSRKNAEKPKERQIKEATVRFISSTTFSSSESKIKTFSTSNGPVRQILHDFPNKKTANVTSSKKSNSTSTMSKGMKATMKLMKKRR</sequence>
<evidence type="ECO:0000256" key="1">
    <source>
        <dbReference type="SAM" id="MobiDB-lite"/>
    </source>
</evidence>
<evidence type="ECO:0000313" key="3">
    <source>
        <dbReference type="Proteomes" id="UP000663879"/>
    </source>
</evidence>
<keyword evidence="3" id="KW-1185">Reference proteome</keyword>
<accession>A0A813TIZ0</accession>
<dbReference type="OrthoDB" id="21513at2759"/>
<feature type="compositionally biased region" description="Low complexity" evidence="1">
    <location>
        <begin position="321"/>
        <end position="343"/>
    </location>
</feature>
<dbReference type="PANTHER" id="PTHR15141:SF76">
    <property type="entry name" value="TRANSCRIPTION ELONGATION FACTOR B POLYPEPTIDE 3"/>
    <property type="match status" value="1"/>
</dbReference>
<dbReference type="Proteomes" id="UP000663879">
    <property type="component" value="Unassembled WGS sequence"/>
</dbReference>
<evidence type="ECO:0008006" key="4">
    <source>
        <dbReference type="Google" id="ProtNLM"/>
    </source>
</evidence>
<proteinExistence type="predicted"/>
<dbReference type="GO" id="GO:0070449">
    <property type="term" value="C:elongin complex"/>
    <property type="evidence" value="ECO:0007669"/>
    <property type="project" value="InterPro"/>
</dbReference>